<evidence type="ECO:0000256" key="2">
    <source>
        <dbReference type="SAM" id="Phobius"/>
    </source>
</evidence>
<evidence type="ECO:0000256" key="1">
    <source>
        <dbReference type="SAM" id="MobiDB-lite"/>
    </source>
</evidence>
<organism evidence="3 4">
    <name type="scientific">Streptomyces hundungensis</name>
    <dbReference type="NCBI Taxonomy" id="1077946"/>
    <lineage>
        <taxon>Bacteria</taxon>
        <taxon>Bacillati</taxon>
        <taxon>Actinomycetota</taxon>
        <taxon>Actinomycetes</taxon>
        <taxon>Kitasatosporales</taxon>
        <taxon>Streptomycetaceae</taxon>
        <taxon>Streptomyces</taxon>
    </lineage>
</organism>
<protein>
    <submittedName>
        <fullName evidence="3">Uncharacterized protein</fullName>
    </submittedName>
</protein>
<dbReference type="RefSeq" id="WP_120719998.1">
    <property type="nucleotide sequence ID" value="NZ_CP032698.1"/>
</dbReference>
<keyword evidence="2" id="KW-1133">Transmembrane helix</keyword>
<keyword evidence="4" id="KW-1185">Reference proteome</keyword>
<evidence type="ECO:0000313" key="3">
    <source>
        <dbReference type="EMBL" id="AYG78803.1"/>
    </source>
</evidence>
<feature type="region of interest" description="Disordered" evidence="1">
    <location>
        <begin position="89"/>
        <end position="121"/>
    </location>
</feature>
<feature type="transmembrane region" description="Helical" evidence="2">
    <location>
        <begin position="33"/>
        <end position="58"/>
    </location>
</feature>
<feature type="compositionally biased region" description="Low complexity" evidence="1">
    <location>
        <begin position="99"/>
        <end position="114"/>
    </location>
</feature>
<dbReference type="EMBL" id="CP032698">
    <property type="protein sequence ID" value="AYG78803.1"/>
    <property type="molecule type" value="Genomic_DNA"/>
</dbReference>
<name>A0A387H9C7_9ACTN</name>
<dbReference type="AlphaFoldDB" id="A0A387H9C7"/>
<sequence>MKRPALSALAGGAAGVPATAVLTEHGAAATTVIAAAGLAALIGALVPELFWLLALILATRQRRWEMRHLGDVRLDLLDHLVARDGVGDVARARSGGSGEAPEARAAANRGVAARGGRRRRR</sequence>
<accession>A0A387H9C7</accession>
<dbReference type="KEGG" id="shun:DWB77_00911"/>
<keyword evidence="2" id="KW-0812">Transmembrane</keyword>
<dbReference type="Proteomes" id="UP000271554">
    <property type="component" value="Chromosome"/>
</dbReference>
<reference evidence="3 4" key="1">
    <citation type="submission" date="2018-10" db="EMBL/GenBank/DDBJ databases">
        <title>Relationship between Morphology and Antimicrobial Activity in Streptomyces.</title>
        <authorList>
            <person name="Kang H.J."/>
            <person name="Kim S.B."/>
        </authorList>
    </citation>
    <scope>NUCLEOTIDE SEQUENCE [LARGE SCALE GENOMIC DNA]</scope>
    <source>
        <strain evidence="3 4">BH38</strain>
    </source>
</reference>
<keyword evidence="2" id="KW-0472">Membrane</keyword>
<proteinExistence type="predicted"/>
<gene>
    <name evidence="3" type="ORF">DWB77_00911</name>
</gene>
<evidence type="ECO:0000313" key="4">
    <source>
        <dbReference type="Proteomes" id="UP000271554"/>
    </source>
</evidence>